<dbReference type="EMBL" id="SGBC01000001">
    <property type="protein sequence ID" value="RZD17107.1"/>
    <property type="molecule type" value="Genomic_DNA"/>
</dbReference>
<dbReference type="GO" id="GO:0000155">
    <property type="term" value="F:phosphorelay sensor kinase activity"/>
    <property type="evidence" value="ECO:0007669"/>
    <property type="project" value="TreeGrafter"/>
</dbReference>
<dbReference type="GO" id="GO:0005886">
    <property type="term" value="C:plasma membrane"/>
    <property type="evidence" value="ECO:0007669"/>
    <property type="project" value="UniProtKB-SubCell"/>
</dbReference>
<evidence type="ECO:0000256" key="1">
    <source>
        <dbReference type="ARBA" id="ARBA00000085"/>
    </source>
</evidence>
<feature type="domain" description="HAMP" evidence="13">
    <location>
        <begin position="217"/>
        <end position="269"/>
    </location>
</feature>
<name>A0A519BIM2_ACIG2</name>
<gene>
    <name evidence="14" type="ORF">EVJ46_02430</name>
</gene>
<dbReference type="PROSITE" id="PS50885">
    <property type="entry name" value="HAMP"/>
    <property type="match status" value="1"/>
</dbReference>
<accession>A0A519BIM2</accession>
<dbReference type="PANTHER" id="PTHR45528:SF1">
    <property type="entry name" value="SENSOR HISTIDINE KINASE CPXA"/>
    <property type="match status" value="1"/>
</dbReference>
<sequence length="276" mass="31186">MFSWIRDVSIKTKIIVPLVVLILIPIILISYISFNLQKQLTISLTKHDAEVTAKTALSTLNTMMLTHTIQNKSYRRTLIKIYKRIKGIKGFQVIRGNLVNEEFDKKFGPGLKEEEPNSNFDREILASPIPITKEIYNNRHAYLMVGIPFVAKTDSRGINCLVCHRDAVSGSVLGGIKIIYSLKALDAAQSYFIKYSIIIALISIVLIIIVLYIIIKNAIINPTIKLSKAADNISKGDFKQEIPHTRNDEIGKLAKSFSRMEISLKKAIEMLKEKQK</sequence>
<dbReference type="InterPro" id="IPR003660">
    <property type="entry name" value="HAMP_dom"/>
</dbReference>
<evidence type="ECO:0000256" key="11">
    <source>
        <dbReference type="ARBA" id="ARBA00023136"/>
    </source>
</evidence>
<keyword evidence="9" id="KW-0067">ATP-binding</keyword>
<dbReference type="PANTHER" id="PTHR45528">
    <property type="entry name" value="SENSOR HISTIDINE KINASE CPXA"/>
    <property type="match status" value="1"/>
</dbReference>
<dbReference type="CDD" id="cd06225">
    <property type="entry name" value="HAMP"/>
    <property type="match status" value="1"/>
</dbReference>
<dbReference type="InterPro" id="IPR050398">
    <property type="entry name" value="HssS/ArlS-like"/>
</dbReference>
<keyword evidence="12" id="KW-0812">Transmembrane</keyword>
<dbReference type="SUPFAM" id="SSF158472">
    <property type="entry name" value="HAMP domain-like"/>
    <property type="match status" value="1"/>
</dbReference>
<evidence type="ECO:0000313" key="14">
    <source>
        <dbReference type="EMBL" id="RZD17107.1"/>
    </source>
</evidence>
<evidence type="ECO:0000256" key="3">
    <source>
        <dbReference type="ARBA" id="ARBA00012438"/>
    </source>
</evidence>
<reference evidence="14 15" key="1">
    <citation type="journal article" date="2019" name="ISME J.">
        <title>Insights into ecological role of a new deltaproteobacterial order Candidatus Acidulodesulfobacterales by metagenomics and metatranscriptomics.</title>
        <authorList>
            <person name="Tan S."/>
            <person name="Liu J."/>
            <person name="Fang Y."/>
            <person name="Hedlund B.P."/>
            <person name="Lian Z.H."/>
            <person name="Huang L.Y."/>
            <person name="Li J.T."/>
            <person name="Huang L.N."/>
            <person name="Li W.J."/>
            <person name="Jiang H.C."/>
            <person name="Dong H.L."/>
            <person name="Shu W.S."/>
        </authorList>
    </citation>
    <scope>NUCLEOTIDE SEQUENCE [LARGE SCALE GENOMIC DNA]</scope>
    <source>
        <strain evidence="14">AP2</strain>
    </source>
</reference>
<keyword evidence="12" id="KW-1133">Transmembrane helix</keyword>
<evidence type="ECO:0000256" key="6">
    <source>
        <dbReference type="ARBA" id="ARBA00022679"/>
    </source>
</evidence>
<dbReference type="SMART" id="SM00304">
    <property type="entry name" value="HAMP"/>
    <property type="match status" value="1"/>
</dbReference>
<keyword evidence="11 12" id="KW-0472">Membrane</keyword>
<evidence type="ECO:0000256" key="10">
    <source>
        <dbReference type="ARBA" id="ARBA00023012"/>
    </source>
</evidence>
<feature type="transmembrane region" description="Helical" evidence="12">
    <location>
        <begin position="14"/>
        <end position="34"/>
    </location>
</feature>
<evidence type="ECO:0000256" key="7">
    <source>
        <dbReference type="ARBA" id="ARBA00022741"/>
    </source>
</evidence>
<evidence type="ECO:0000256" key="5">
    <source>
        <dbReference type="ARBA" id="ARBA00022553"/>
    </source>
</evidence>
<dbReference type="EC" id="2.7.13.3" evidence="3"/>
<keyword evidence="7" id="KW-0547">Nucleotide-binding</keyword>
<evidence type="ECO:0000256" key="12">
    <source>
        <dbReference type="SAM" id="Phobius"/>
    </source>
</evidence>
<keyword evidence="4" id="KW-1003">Cell membrane</keyword>
<evidence type="ECO:0000259" key="13">
    <source>
        <dbReference type="PROSITE" id="PS50885"/>
    </source>
</evidence>
<comment type="caution">
    <text evidence="14">The sequence shown here is derived from an EMBL/GenBank/DDBJ whole genome shotgun (WGS) entry which is preliminary data.</text>
</comment>
<dbReference type="Pfam" id="PF00672">
    <property type="entry name" value="HAMP"/>
    <property type="match status" value="1"/>
</dbReference>
<protein>
    <recommendedName>
        <fullName evidence="3">histidine kinase</fullName>
        <ecNumber evidence="3">2.7.13.3</ecNumber>
    </recommendedName>
</protein>
<comment type="catalytic activity">
    <reaction evidence="1">
        <text>ATP + protein L-histidine = ADP + protein N-phospho-L-histidine.</text>
        <dbReference type="EC" id="2.7.13.3"/>
    </reaction>
</comment>
<evidence type="ECO:0000256" key="2">
    <source>
        <dbReference type="ARBA" id="ARBA00004651"/>
    </source>
</evidence>
<evidence type="ECO:0000256" key="4">
    <source>
        <dbReference type="ARBA" id="ARBA00022475"/>
    </source>
</evidence>
<evidence type="ECO:0000256" key="9">
    <source>
        <dbReference type="ARBA" id="ARBA00022840"/>
    </source>
</evidence>
<keyword evidence="10" id="KW-0902">Two-component regulatory system</keyword>
<proteinExistence type="predicted"/>
<comment type="subcellular location">
    <subcellularLocation>
        <location evidence="2">Cell membrane</location>
        <topology evidence="2">Multi-pass membrane protein</topology>
    </subcellularLocation>
</comment>
<dbReference type="Gene3D" id="3.30.450.290">
    <property type="match status" value="1"/>
</dbReference>
<evidence type="ECO:0000256" key="8">
    <source>
        <dbReference type="ARBA" id="ARBA00022777"/>
    </source>
</evidence>
<feature type="transmembrane region" description="Helical" evidence="12">
    <location>
        <begin position="192"/>
        <end position="215"/>
    </location>
</feature>
<keyword evidence="5" id="KW-0597">Phosphoprotein</keyword>
<dbReference type="GO" id="GO:0005524">
    <property type="term" value="F:ATP binding"/>
    <property type="evidence" value="ECO:0007669"/>
    <property type="project" value="UniProtKB-KW"/>
</dbReference>
<dbReference type="AlphaFoldDB" id="A0A519BIM2"/>
<dbReference type="Gene3D" id="6.10.340.10">
    <property type="match status" value="1"/>
</dbReference>
<evidence type="ECO:0000313" key="15">
    <source>
        <dbReference type="Proteomes" id="UP000316562"/>
    </source>
</evidence>
<keyword evidence="6" id="KW-0808">Transferase</keyword>
<organism evidence="14 15">
    <name type="scientific">Acididesulfobacter guangdongensis</name>
    <dbReference type="NCBI Taxonomy" id="2597225"/>
    <lineage>
        <taxon>Bacteria</taxon>
        <taxon>Deltaproteobacteria</taxon>
        <taxon>Candidatus Acidulodesulfobacterales</taxon>
        <taxon>Candidatus Acididesulfobacter</taxon>
    </lineage>
</organism>
<dbReference type="Proteomes" id="UP000316562">
    <property type="component" value="Unassembled WGS sequence"/>
</dbReference>
<keyword evidence="8" id="KW-0418">Kinase</keyword>